<reference evidence="2" key="1">
    <citation type="submission" date="2020-11" db="EMBL/GenBank/DDBJ databases">
        <authorList>
            <person name="Tran Van P."/>
        </authorList>
    </citation>
    <scope>NUCLEOTIDE SEQUENCE</scope>
</reference>
<name>A0A7R9IMG0_9NEOP</name>
<protein>
    <submittedName>
        <fullName evidence="2">Uncharacterized protein</fullName>
    </submittedName>
</protein>
<organism evidence="2">
    <name type="scientific">Timema tahoe</name>
    <dbReference type="NCBI Taxonomy" id="61484"/>
    <lineage>
        <taxon>Eukaryota</taxon>
        <taxon>Metazoa</taxon>
        <taxon>Ecdysozoa</taxon>
        <taxon>Arthropoda</taxon>
        <taxon>Hexapoda</taxon>
        <taxon>Insecta</taxon>
        <taxon>Pterygota</taxon>
        <taxon>Neoptera</taxon>
        <taxon>Polyneoptera</taxon>
        <taxon>Phasmatodea</taxon>
        <taxon>Timematodea</taxon>
        <taxon>Timematoidea</taxon>
        <taxon>Timematidae</taxon>
        <taxon>Timema</taxon>
    </lineage>
</organism>
<dbReference type="EMBL" id="OE004413">
    <property type="protein sequence ID" value="CAD7461144.1"/>
    <property type="molecule type" value="Genomic_DNA"/>
</dbReference>
<gene>
    <name evidence="2" type="ORF">TTEB3V08_LOCUS9057</name>
</gene>
<feature type="region of interest" description="Disordered" evidence="1">
    <location>
        <begin position="289"/>
        <end position="310"/>
    </location>
</feature>
<accession>A0A7R9IMG0</accession>
<feature type="region of interest" description="Disordered" evidence="1">
    <location>
        <begin position="100"/>
        <end position="123"/>
    </location>
</feature>
<evidence type="ECO:0000256" key="1">
    <source>
        <dbReference type="SAM" id="MobiDB-lite"/>
    </source>
</evidence>
<proteinExistence type="predicted"/>
<sequence length="310" mass="33743">MSSRVYHHVVTSLNLCRGECITMSPRSTHVESSVPPCHLAQPMSSRVYHHVVTSLNLCRGECITMSPRSTHVELSVPPCHLTQPMSRRVVGDGDTHAPVLTPPWTPAGRGLTPGPCKPSWGTDRPAVGEEVESGMETSLNVRTKGQVPPPPPSFGCGGSYQERPLTQLTRAPCTVTPLPQVPALKFDSLFVILVRLSADIPTQVPPLTPGTNKKMTEALKASFASWEKEQLRLNIVKVLLNLQYCHPLGKYTGVRIARAATRTSHRVADSGGEGGKNCVQDVFTSETFMDDGETNKAHPNGREFNPSHVF</sequence>
<evidence type="ECO:0000313" key="2">
    <source>
        <dbReference type="EMBL" id="CAD7461144.1"/>
    </source>
</evidence>
<dbReference type="AlphaFoldDB" id="A0A7R9IMG0"/>